<keyword evidence="1" id="KW-0472">Membrane</keyword>
<sequence>MQTALYISVLIISSCGLVYELLAGTIASYLLGETVTQFSLIIGTYLFSMGVGSWLSKYVEKDLIPKFLEI</sequence>
<feature type="transmembrane region" description="Helical" evidence="1">
    <location>
        <begin position="37"/>
        <end position="56"/>
    </location>
</feature>
<dbReference type="EMBL" id="NPDU01000120">
    <property type="protein sequence ID" value="PJZ59540.1"/>
    <property type="molecule type" value="Genomic_DNA"/>
</dbReference>
<keyword evidence="3" id="KW-1185">Reference proteome</keyword>
<protein>
    <recommendedName>
        <fullName evidence="4">Spermidine synthase</fullName>
    </recommendedName>
</protein>
<feature type="non-terminal residue" evidence="2">
    <location>
        <position position="70"/>
    </location>
</feature>
<keyword evidence="1" id="KW-0812">Transmembrane</keyword>
<gene>
    <name evidence="2" type="ORF">CH376_23215</name>
</gene>
<accession>A0ABX4NRS7</accession>
<evidence type="ECO:0000313" key="3">
    <source>
        <dbReference type="Proteomes" id="UP000232149"/>
    </source>
</evidence>
<feature type="transmembrane region" description="Helical" evidence="1">
    <location>
        <begin position="7"/>
        <end position="31"/>
    </location>
</feature>
<name>A0ABX4NRS7_9LEPT</name>
<organism evidence="2 3">
    <name type="scientific">Leptospira adleri</name>
    <dbReference type="NCBI Taxonomy" id="2023186"/>
    <lineage>
        <taxon>Bacteria</taxon>
        <taxon>Pseudomonadati</taxon>
        <taxon>Spirochaetota</taxon>
        <taxon>Spirochaetia</taxon>
        <taxon>Leptospirales</taxon>
        <taxon>Leptospiraceae</taxon>
        <taxon>Leptospira</taxon>
    </lineage>
</organism>
<dbReference type="Proteomes" id="UP000232149">
    <property type="component" value="Unassembled WGS sequence"/>
</dbReference>
<keyword evidence="1" id="KW-1133">Transmembrane helix</keyword>
<proteinExistence type="predicted"/>
<evidence type="ECO:0008006" key="4">
    <source>
        <dbReference type="Google" id="ProtNLM"/>
    </source>
</evidence>
<evidence type="ECO:0000256" key="1">
    <source>
        <dbReference type="SAM" id="Phobius"/>
    </source>
</evidence>
<reference evidence="2 3" key="1">
    <citation type="submission" date="2017-07" db="EMBL/GenBank/DDBJ databases">
        <title>Leptospira spp. isolated from tropical soils.</title>
        <authorList>
            <person name="Thibeaux R."/>
            <person name="Iraola G."/>
            <person name="Ferres I."/>
            <person name="Bierque E."/>
            <person name="Girault D."/>
            <person name="Soupe-Gilbert M.-E."/>
            <person name="Picardeau M."/>
            <person name="Goarant C."/>
        </authorList>
    </citation>
    <scope>NUCLEOTIDE SEQUENCE [LARGE SCALE GENOMIC DNA]</scope>
    <source>
        <strain evidence="2 3">FH2-B-D1</strain>
    </source>
</reference>
<comment type="caution">
    <text evidence="2">The sequence shown here is derived from an EMBL/GenBank/DDBJ whole genome shotgun (WGS) entry which is preliminary data.</text>
</comment>
<evidence type="ECO:0000313" key="2">
    <source>
        <dbReference type="EMBL" id="PJZ59540.1"/>
    </source>
</evidence>